<dbReference type="AlphaFoldDB" id="C6H699"/>
<gene>
    <name evidence="1" type="ORF">HCDG_01950</name>
</gene>
<organism evidence="1 2">
    <name type="scientific">Ajellomyces capsulatus (strain H143)</name>
    <name type="common">Darling's disease fungus</name>
    <name type="synonym">Histoplasma capsulatum</name>
    <dbReference type="NCBI Taxonomy" id="544712"/>
    <lineage>
        <taxon>Eukaryota</taxon>
        <taxon>Fungi</taxon>
        <taxon>Dikarya</taxon>
        <taxon>Ascomycota</taxon>
        <taxon>Pezizomycotina</taxon>
        <taxon>Eurotiomycetes</taxon>
        <taxon>Eurotiomycetidae</taxon>
        <taxon>Onygenales</taxon>
        <taxon>Ajellomycetaceae</taxon>
        <taxon>Histoplasma</taxon>
    </lineage>
</organism>
<dbReference type="HOGENOM" id="CLU_1864573_0_0_1"/>
<evidence type="ECO:0000313" key="2">
    <source>
        <dbReference type="Proteomes" id="UP000002624"/>
    </source>
</evidence>
<proteinExistence type="predicted"/>
<name>C6H699_AJECH</name>
<protein>
    <submittedName>
        <fullName evidence="1">Uncharacterized protein</fullName>
    </submittedName>
</protein>
<evidence type="ECO:0000313" key="1">
    <source>
        <dbReference type="EMBL" id="EER43920.1"/>
    </source>
</evidence>
<dbReference type="EMBL" id="GG692420">
    <property type="protein sequence ID" value="EER43920.1"/>
    <property type="molecule type" value="Genomic_DNA"/>
</dbReference>
<dbReference type="Proteomes" id="UP000002624">
    <property type="component" value="Unassembled WGS sequence"/>
</dbReference>
<reference evidence="2" key="1">
    <citation type="submission" date="2009-05" db="EMBL/GenBank/DDBJ databases">
        <title>The genome sequence of Ajellomyces capsulatus strain H143.</title>
        <authorList>
            <person name="Champion M."/>
            <person name="Cuomo C.A."/>
            <person name="Ma L.-J."/>
            <person name="Henn M.R."/>
            <person name="Sil A."/>
            <person name="Goldman B."/>
            <person name="Young S.K."/>
            <person name="Kodira C.D."/>
            <person name="Zeng Q."/>
            <person name="Koehrsen M."/>
            <person name="Alvarado L."/>
            <person name="Berlin A.M."/>
            <person name="Borenstein D."/>
            <person name="Chen Z."/>
            <person name="Engels R."/>
            <person name="Freedman E."/>
            <person name="Gellesch M."/>
            <person name="Goldberg J."/>
            <person name="Griggs A."/>
            <person name="Gujja S."/>
            <person name="Heiman D.I."/>
            <person name="Hepburn T.A."/>
            <person name="Howarth C."/>
            <person name="Jen D."/>
            <person name="Larson L."/>
            <person name="Lewis B."/>
            <person name="Mehta T."/>
            <person name="Park D."/>
            <person name="Pearson M."/>
            <person name="Roberts A."/>
            <person name="Saif S."/>
            <person name="Shea T.D."/>
            <person name="Shenoy N."/>
            <person name="Sisk P."/>
            <person name="Stolte C."/>
            <person name="Sykes S."/>
            <person name="Walk T."/>
            <person name="White J."/>
            <person name="Yandava C."/>
            <person name="Klein B."/>
            <person name="McEwen J.G."/>
            <person name="Puccia R."/>
            <person name="Goldman G.H."/>
            <person name="Felipe M.S."/>
            <person name="Nino-Vega G."/>
            <person name="San-Blas G."/>
            <person name="Taylor J.W."/>
            <person name="Mendoza L."/>
            <person name="Galagan J.E."/>
            <person name="Nusbaum C."/>
            <person name="Birren B.W."/>
        </authorList>
    </citation>
    <scope>NUCLEOTIDE SEQUENCE [LARGE SCALE GENOMIC DNA]</scope>
    <source>
        <strain evidence="2">H143</strain>
    </source>
</reference>
<accession>C6H699</accession>
<dbReference type="VEuPathDB" id="FungiDB:HCDG_01950"/>
<sequence>MGVKIGSSEPEVSKGVVSPRRVDIPEREFAFVLVFVPRGFLVYFVLHCRSVNVYMESNIVPIIVNSEMDAYGFNLATPSDSEPSTLSSVSAPPGLKHIRPRWDIVWLYPKLGKLTNCEITARKMTLPRDRLGLRIDH</sequence>